<reference evidence="3" key="1">
    <citation type="submission" date="2019-12" db="EMBL/GenBank/DDBJ databases">
        <title>Genome sequencing and annotation of Brassica cretica.</title>
        <authorList>
            <person name="Studholme D.J."/>
            <person name="Sarris P."/>
        </authorList>
    </citation>
    <scope>NUCLEOTIDE SEQUENCE</scope>
    <source>
        <strain evidence="3">PFS-109/04</strain>
        <tissue evidence="3">Leaf</tissue>
    </source>
</reference>
<feature type="domain" description="DUF4283" evidence="2">
    <location>
        <begin position="73"/>
        <end position="153"/>
    </location>
</feature>
<sequence length="488" mass="52854">MSYDVNRLNFEISHFDKRLRNGLISLKIAKWPYVSAASKTLADRSLSRLAPTSVSPEGKPRVLVPDGVFQRGAALHKEYIVCSFLGKLPDYGPVQSVLNYMWGKGSKLEIHLQPLKRSALVRVPNDYIRGKILEKKLWYVETSMFYASQWGADSTASYPEITSIPLWAHLHGVSFDLRTKEGLSHAAALVGEPIETDDYTKNVSSLNVAHVKVEANLLKPLSSSGELVRESGEIISVDIEYPWTPPSCSHCYRIGHISKNCIYPLAVPPAVPAQSSNDASVTTEISLKGYSPHAVIKDHQVHSEPVLQETSIQDKIVDHPLDPNPTIDSQTALDLITYSLPMLPPQVPPSSSTPLPVLSSHTELPTTLFDPSNLSSPHLKTPSSPISPTVPLVFSSQPSSASVVVSLAATRAPYSTSYIAIKQAAFFKSPPVSLPLSFMDTSSPSWIATSNPALPSLSPISEIPTDDISSTYDPGESSTSGAPSAPSL</sequence>
<name>A0A8S9RKE9_BRACR</name>
<comment type="caution">
    <text evidence="3">The sequence shown here is derived from an EMBL/GenBank/DDBJ whole genome shotgun (WGS) entry which is preliminary data.</text>
</comment>
<organism evidence="3 4">
    <name type="scientific">Brassica cretica</name>
    <name type="common">Mustard</name>
    <dbReference type="NCBI Taxonomy" id="69181"/>
    <lineage>
        <taxon>Eukaryota</taxon>
        <taxon>Viridiplantae</taxon>
        <taxon>Streptophyta</taxon>
        <taxon>Embryophyta</taxon>
        <taxon>Tracheophyta</taxon>
        <taxon>Spermatophyta</taxon>
        <taxon>Magnoliopsida</taxon>
        <taxon>eudicotyledons</taxon>
        <taxon>Gunneridae</taxon>
        <taxon>Pentapetalae</taxon>
        <taxon>rosids</taxon>
        <taxon>malvids</taxon>
        <taxon>Brassicales</taxon>
        <taxon>Brassicaceae</taxon>
        <taxon>Brassiceae</taxon>
        <taxon>Brassica</taxon>
    </lineage>
</organism>
<feature type="compositionally biased region" description="Polar residues" evidence="1">
    <location>
        <begin position="467"/>
        <end position="488"/>
    </location>
</feature>
<feature type="region of interest" description="Disordered" evidence="1">
    <location>
        <begin position="452"/>
        <end position="488"/>
    </location>
</feature>
<protein>
    <recommendedName>
        <fullName evidence="2">DUF4283 domain-containing protein</fullName>
    </recommendedName>
</protein>
<evidence type="ECO:0000259" key="2">
    <source>
        <dbReference type="Pfam" id="PF14111"/>
    </source>
</evidence>
<dbReference type="Pfam" id="PF14111">
    <property type="entry name" value="DUF4283"/>
    <property type="match status" value="1"/>
</dbReference>
<accession>A0A8S9RKE9</accession>
<evidence type="ECO:0000256" key="1">
    <source>
        <dbReference type="SAM" id="MobiDB-lite"/>
    </source>
</evidence>
<dbReference type="PANTHER" id="PTHR31286:SF90">
    <property type="entry name" value="DUF4283 DOMAIN-CONTAINING PROTEIN"/>
    <property type="match status" value="1"/>
</dbReference>
<dbReference type="InterPro" id="IPR040256">
    <property type="entry name" value="At4g02000-like"/>
</dbReference>
<gene>
    <name evidence="3" type="ORF">F2Q69_00060898</name>
</gene>
<dbReference type="PANTHER" id="PTHR31286">
    <property type="entry name" value="GLYCINE-RICH CELL WALL STRUCTURAL PROTEIN 1.8-LIKE"/>
    <property type="match status" value="1"/>
</dbReference>
<evidence type="ECO:0000313" key="4">
    <source>
        <dbReference type="Proteomes" id="UP000712600"/>
    </source>
</evidence>
<proteinExistence type="predicted"/>
<evidence type="ECO:0000313" key="3">
    <source>
        <dbReference type="EMBL" id="KAF3573684.1"/>
    </source>
</evidence>
<dbReference type="Proteomes" id="UP000712600">
    <property type="component" value="Unassembled WGS sequence"/>
</dbReference>
<dbReference type="EMBL" id="QGKX02000095">
    <property type="protein sequence ID" value="KAF3573684.1"/>
    <property type="molecule type" value="Genomic_DNA"/>
</dbReference>
<dbReference type="InterPro" id="IPR025558">
    <property type="entry name" value="DUF4283"/>
</dbReference>
<dbReference type="AlphaFoldDB" id="A0A8S9RKE9"/>